<dbReference type="RefSeq" id="WP_376811133.1">
    <property type="nucleotide sequence ID" value="NZ_JBHSDY010000001.1"/>
</dbReference>
<dbReference type="PANTHER" id="PTHR35011">
    <property type="entry name" value="2,3-DIKETO-L-GULONATE TRAP TRANSPORTER SMALL PERMEASE PROTEIN YIAM"/>
    <property type="match status" value="1"/>
</dbReference>
<evidence type="ECO:0000256" key="7">
    <source>
        <dbReference type="ARBA" id="ARBA00023136"/>
    </source>
</evidence>
<proteinExistence type="inferred from homology"/>
<feature type="transmembrane region" description="Helical" evidence="9">
    <location>
        <begin position="12"/>
        <end position="29"/>
    </location>
</feature>
<keyword evidence="5 9" id="KW-0812">Transmembrane</keyword>
<feature type="transmembrane region" description="Helical" evidence="9">
    <location>
        <begin position="87"/>
        <end position="109"/>
    </location>
</feature>
<keyword evidence="2 9" id="KW-0813">Transport</keyword>
<gene>
    <name evidence="11" type="ORF">ACFO0J_00650</name>
</gene>
<evidence type="ECO:0000256" key="3">
    <source>
        <dbReference type="ARBA" id="ARBA00022475"/>
    </source>
</evidence>
<dbReference type="Proteomes" id="UP001595756">
    <property type="component" value="Unassembled WGS sequence"/>
</dbReference>
<evidence type="ECO:0000259" key="10">
    <source>
        <dbReference type="Pfam" id="PF04290"/>
    </source>
</evidence>
<dbReference type="Pfam" id="PF04290">
    <property type="entry name" value="DctQ"/>
    <property type="match status" value="1"/>
</dbReference>
<organism evidence="11 12">
    <name type="scientific">Castellaniella hirudinis</name>
    <dbReference type="NCBI Taxonomy" id="1144617"/>
    <lineage>
        <taxon>Bacteria</taxon>
        <taxon>Pseudomonadati</taxon>
        <taxon>Pseudomonadota</taxon>
        <taxon>Betaproteobacteria</taxon>
        <taxon>Burkholderiales</taxon>
        <taxon>Alcaligenaceae</taxon>
        <taxon>Castellaniella</taxon>
    </lineage>
</organism>
<comment type="caution">
    <text evidence="11">The sequence shown here is derived from an EMBL/GenBank/DDBJ whole genome shotgun (WGS) entry which is preliminary data.</text>
</comment>
<keyword evidence="7 9" id="KW-0472">Membrane</keyword>
<keyword evidence="3" id="KW-1003">Cell membrane</keyword>
<dbReference type="InterPro" id="IPR055348">
    <property type="entry name" value="DctQ"/>
</dbReference>
<name>A0ABV8RTF1_9BURK</name>
<comment type="subunit">
    <text evidence="9">The complex comprises the extracytoplasmic solute receptor protein and the two transmembrane proteins.</text>
</comment>
<keyword evidence="6 9" id="KW-1133">Transmembrane helix</keyword>
<feature type="domain" description="Tripartite ATP-independent periplasmic transporters DctQ component" evidence="10">
    <location>
        <begin position="23"/>
        <end position="156"/>
    </location>
</feature>
<keyword evidence="4 9" id="KW-0997">Cell inner membrane</keyword>
<evidence type="ECO:0000256" key="5">
    <source>
        <dbReference type="ARBA" id="ARBA00022692"/>
    </source>
</evidence>
<evidence type="ECO:0000313" key="12">
    <source>
        <dbReference type="Proteomes" id="UP001595756"/>
    </source>
</evidence>
<comment type="similarity">
    <text evidence="8 9">Belongs to the TRAP transporter small permease family.</text>
</comment>
<keyword evidence="12" id="KW-1185">Reference proteome</keyword>
<evidence type="ECO:0000256" key="2">
    <source>
        <dbReference type="ARBA" id="ARBA00022448"/>
    </source>
</evidence>
<evidence type="ECO:0000256" key="4">
    <source>
        <dbReference type="ARBA" id="ARBA00022519"/>
    </source>
</evidence>
<dbReference type="InterPro" id="IPR007387">
    <property type="entry name" value="TRAP_DctQ"/>
</dbReference>
<dbReference type="PANTHER" id="PTHR35011:SF10">
    <property type="entry name" value="TRAP TRANSPORTER SMALL PERMEASE PROTEIN"/>
    <property type="match status" value="1"/>
</dbReference>
<comment type="subcellular location">
    <subcellularLocation>
        <location evidence="1 9">Cell inner membrane</location>
        <topology evidence="1 9">Multi-pass membrane protein</topology>
    </subcellularLocation>
</comment>
<accession>A0ABV8RTF1</accession>
<dbReference type="EMBL" id="JBHSDY010000001">
    <property type="protein sequence ID" value="MFC4296547.1"/>
    <property type="molecule type" value="Genomic_DNA"/>
</dbReference>
<evidence type="ECO:0000256" key="8">
    <source>
        <dbReference type="ARBA" id="ARBA00038436"/>
    </source>
</evidence>
<evidence type="ECO:0000256" key="6">
    <source>
        <dbReference type="ARBA" id="ARBA00022989"/>
    </source>
</evidence>
<reference evidence="12" key="1">
    <citation type="journal article" date="2019" name="Int. J. Syst. Evol. Microbiol.">
        <title>The Global Catalogue of Microorganisms (GCM) 10K type strain sequencing project: providing services to taxonomists for standard genome sequencing and annotation.</title>
        <authorList>
            <consortium name="The Broad Institute Genomics Platform"/>
            <consortium name="The Broad Institute Genome Sequencing Center for Infectious Disease"/>
            <person name="Wu L."/>
            <person name="Ma J."/>
        </authorList>
    </citation>
    <scope>NUCLEOTIDE SEQUENCE [LARGE SCALE GENOMIC DNA]</scope>
    <source>
        <strain evidence="12">CGMCC 1.19029</strain>
    </source>
</reference>
<evidence type="ECO:0000256" key="9">
    <source>
        <dbReference type="RuleBase" id="RU369079"/>
    </source>
</evidence>
<comment type="function">
    <text evidence="9">Part of the tripartite ATP-independent periplasmic (TRAP) transport system.</text>
</comment>
<feature type="transmembrane region" description="Helical" evidence="9">
    <location>
        <begin position="49"/>
        <end position="67"/>
    </location>
</feature>
<feature type="transmembrane region" description="Helical" evidence="9">
    <location>
        <begin position="135"/>
        <end position="156"/>
    </location>
</feature>
<evidence type="ECO:0000256" key="1">
    <source>
        <dbReference type="ARBA" id="ARBA00004429"/>
    </source>
</evidence>
<protein>
    <recommendedName>
        <fullName evidence="9">TRAP transporter small permease protein</fullName>
    </recommendedName>
</protein>
<sequence>MSDIFSALARWSARIGGLAVLLMAFVIGIDVFSRKLFGHSILSGGAGEISGYVLAIATTWAASLTLLNRGHIRIDILQSIFPRSLWVYFDLLAMCVFGAASAVLAWVGVATYLESLERGARSITPLAVPMAVPQGLWAAGLVFLFMTSVYLFARALGHVVRGDRMDAVKLIGTRTAEDDLREQQEVIQNAGSKEARHA</sequence>
<evidence type="ECO:0000313" key="11">
    <source>
        <dbReference type="EMBL" id="MFC4296547.1"/>
    </source>
</evidence>